<dbReference type="EMBL" id="JBJKTR010000001">
    <property type="protein sequence ID" value="KAL3383263.1"/>
    <property type="molecule type" value="Genomic_DNA"/>
</dbReference>
<gene>
    <name evidence="1" type="ORF">AABB24_002654</name>
</gene>
<keyword evidence="2" id="KW-1185">Reference proteome</keyword>
<evidence type="ECO:0000313" key="1">
    <source>
        <dbReference type="EMBL" id="KAL3383263.1"/>
    </source>
</evidence>
<dbReference type="PANTHER" id="PTHR35714">
    <property type="entry name" value="OS02G0715300 PROTEIN"/>
    <property type="match status" value="1"/>
</dbReference>
<accession>A0ABD2VQK9</accession>
<reference evidence="1 2" key="1">
    <citation type="submission" date="2024-05" db="EMBL/GenBank/DDBJ databases">
        <title>De novo assembly of an allotetraploid wild potato.</title>
        <authorList>
            <person name="Hosaka A.J."/>
        </authorList>
    </citation>
    <scope>NUCLEOTIDE SEQUENCE [LARGE SCALE GENOMIC DNA]</scope>
    <source>
        <tissue evidence="1">Young leaves</tissue>
    </source>
</reference>
<dbReference type="Proteomes" id="UP001627284">
    <property type="component" value="Unassembled WGS sequence"/>
</dbReference>
<comment type="caution">
    <text evidence="1">The sequence shown here is derived from an EMBL/GenBank/DDBJ whole genome shotgun (WGS) entry which is preliminary data.</text>
</comment>
<name>A0ABD2VQK9_9SOLN</name>
<dbReference type="AlphaFoldDB" id="A0ABD2VQK9"/>
<dbReference type="PANTHER" id="PTHR35714:SF1">
    <property type="entry name" value="OS02G0715300 PROTEIN"/>
    <property type="match status" value="1"/>
</dbReference>
<proteinExistence type="predicted"/>
<organism evidence="1 2">
    <name type="scientific">Solanum stoloniferum</name>
    <dbReference type="NCBI Taxonomy" id="62892"/>
    <lineage>
        <taxon>Eukaryota</taxon>
        <taxon>Viridiplantae</taxon>
        <taxon>Streptophyta</taxon>
        <taxon>Embryophyta</taxon>
        <taxon>Tracheophyta</taxon>
        <taxon>Spermatophyta</taxon>
        <taxon>Magnoliopsida</taxon>
        <taxon>eudicotyledons</taxon>
        <taxon>Gunneridae</taxon>
        <taxon>Pentapetalae</taxon>
        <taxon>asterids</taxon>
        <taxon>lamiids</taxon>
        <taxon>Solanales</taxon>
        <taxon>Solanaceae</taxon>
        <taxon>Solanoideae</taxon>
        <taxon>Solaneae</taxon>
        <taxon>Solanum</taxon>
    </lineage>
</organism>
<sequence>MPKIFSSSLHRRIEFLVLLFTDELISFTYTCTENMSSLLQSFHSKEALPMSQPTEEERGEGLGVRKRLSSLSLRMNMRMMRSTCQQQPILSFYSSSSSSSWAFRRSKSLSSMGEYTGNSIRKWWDWGLGWIMSKKPAFANDLEMNEEEKAVLGCNSKGSWRHVFYKVRSELRRFIGSGNNVGLPQTFRYNYSNNFDDNLIRNN</sequence>
<protein>
    <submittedName>
        <fullName evidence="1">Uncharacterized protein</fullName>
    </submittedName>
</protein>
<evidence type="ECO:0000313" key="2">
    <source>
        <dbReference type="Proteomes" id="UP001627284"/>
    </source>
</evidence>